<dbReference type="Gene3D" id="4.10.240.10">
    <property type="entry name" value="Zn(2)-C6 fungal-type DNA-binding domain"/>
    <property type="match status" value="1"/>
</dbReference>
<feature type="compositionally biased region" description="Basic and acidic residues" evidence="6">
    <location>
        <begin position="130"/>
        <end position="142"/>
    </location>
</feature>
<keyword evidence="9" id="KW-1185">Reference proteome</keyword>
<protein>
    <submittedName>
        <fullName evidence="8">Fungal-specific transcription factor domain-containing protein</fullName>
    </submittedName>
</protein>
<dbReference type="Pfam" id="PF04082">
    <property type="entry name" value="Fungal_trans"/>
    <property type="match status" value="1"/>
</dbReference>
<dbReference type="GO" id="GO:0008270">
    <property type="term" value="F:zinc ion binding"/>
    <property type="evidence" value="ECO:0007669"/>
    <property type="project" value="InterPro"/>
</dbReference>
<dbReference type="PANTHER" id="PTHR47660:SF2">
    <property type="entry name" value="TRANSCRIPTION FACTOR WITH C2H2 AND ZN(2)-CYS(6) DNA BINDING DOMAIN (EUROFUNG)"/>
    <property type="match status" value="1"/>
</dbReference>
<dbReference type="EMBL" id="JAULSR010000010">
    <property type="protein sequence ID" value="KAK0610606.1"/>
    <property type="molecule type" value="Genomic_DNA"/>
</dbReference>
<dbReference type="GO" id="GO:0006351">
    <property type="term" value="P:DNA-templated transcription"/>
    <property type="evidence" value="ECO:0007669"/>
    <property type="project" value="InterPro"/>
</dbReference>
<evidence type="ECO:0000313" key="8">
    <source>
        <dbReference type="EMBL" id="KAK0610606.1"/>
    </source>
</evidence>
<feature type="domain" description="Zn(2)-C6 fungal-type" evidence="7">
    <location>
        <begin position="17"/>
        <end position="46"/>
    </location>
</feature>
<dbReference type="Pfam" id="PF00172">
    <property type="entry name" value="Zn_clus"/>
    <property type="match status" value="1"/>
</dbReference>
<keyword evidence="2" id="KW-0862">Zinc</keyword>
<feature type="compositionally biased region" description="Polar residues" evidence="6">
    <location>
        <begin position="112"/>
        <end position="123"/>
    </location>
</feature>
<evidence type="ECO:0000256" key="4">
    <source>
        <dbReference type="ARBA" id="ARBA00023163"/>
    </source>
</evidence>
<accession>A0AA39T157</accession>
<evidence type="ECO:0000256" key="6">
    <source>
        <dbReference type="SAM" id="MobiDB-lite"/>
    </source>
</evidence>
<dbReference type="CDD" id="cd00067">
    <property type="entry name" value="GAL4"/>
    <property type="match status" value="1"/>
</dbReference>
<dbReference type="CDD" id="cd12148">
    <property type="entry name" value="fungal_TF_MHR"/>
    <property type="match status" value="1"/>
</dbReference>
<dbReference type="GO" id="GO:0000981">
    <property type="term" value="F:DNA-binding transcription factor activity, RNA polymerase II-specific"/>
    <property type="evidence" value="ECO:0007669"/>
    <property type="project" value="InterPro"/>
</dbReference>
<reference evidence="8" key="1">
    <citation type="submission" date="2023-06" db="EMBL/GenBank/DDBJ databases">
        <title>Genome-scale phylogeny and comparative genomics of the fungal order Sordariales.</title>
        <authorList>
            <consortium name="Lawrence Berkeley National Laboratory"/>
            <person name="Hensen N."/>
            <person name="Bonometti L."/>
            <person name="Westerberg I."/>
            <person name="Brannstrom I.O."/>
            <person name="Guillou S."/>
            <person name="Cros-Aarteil S."/>
            <person name="Calhoun S."/>
            <person name="Haridas S."/>
            <person name="Kuo A."/>
            <person name="Mondo S."/>
            <person name="Pangilinan J."/>
            <person name="Riley R."/>
            <person name="LaButti K."/>
            <person name="Andreopoulos B."/>
            <person name="Lipzen A."/>
            <person name="Chen C."/>
            <person name="Yanf M."/>
            <person name="Daum C."/>
            <person name="Ng V."/>
            <person name="Clum A."/>
            <person name="Steindorff A."/>
            <person name="Ohm R."/>
            <person name="Martin F."/>
            <person name="Silar P."/>
            <person name="Natvig D."/>
            <person name="Lalanne C."/>
            <person name="Gautier V."/>
            <person name="Ament-velasquez S.L."/>
            <person name="Kruys A."/>
            <person name="Hutchinson M.I."/>
            <person name="Powell A.J."/>
            <person name="Barry K."/>
            <person name="Miller A.N."/>
            <person name="Grigoriev I.V."/>
            <person name="Debuchy R."/>
            <person name="Gladieux P."/>
            <person name="Thoren M.H."/>
            <person name="Johannesson H."/>
        </authorList>
    </citation>
    <scope>NUCLEOTIDE SEQUENCE</scope>
    <source>
        <strain evidence="8">SMH3391-2</strain>
    </source>
</reference>
<keyword evidence="3" id="KW-0805">Transcription regulation</keyword>
<name>A0AA39T157_9PEZI</name>
<dbReference type="PROSITE" id="PS50048">
    <property type="entry name" value="ZN2_CY6_FUNGAL_2"/>
    <property type="match status" value="1"/>
</dbReference>
<evidence type="ECO:0000256" key="3">
    <source>
        <dbReference type="ARBA" id="ARBA00023015"/>
    </source>
</evidence>
<dbReference type="InterPro" id="IPR007219">
    <property type="entry name" value="XnlR_reg_dom"/>
</dbReference>
<evidence type="ECO:0000256" key="5">
    <source>
        <dbReference type="ARBA" id="ARBA00023242"/>
    </source>
</evidence>
<gene>
    <name evidence="8" type="ORF">B0T17DRAFT_629031</name>
</gene>
<keyword evidence="4" id="KW-0804">Transcription</keyword>
<keyword evidence="5" id="KW-0539">Nucleus</keyword>
<dbReference type="Proteomes" id="UP001174934">
    <property type="component" value="Unassembled WGS sequence"/>
</dbReference>
<dbReference type="PROSITE" id="PS00463">
    <property type="entry name" value="ZN2_CY6_FUNGAL_1"/>
    <property type="match status" value="1"/>
</dbReference>
<dbReference type="SUPFAM" id="SSF57701">
    <property type="entry name" value="Zn2/Cys6 DNA-binding domain"/>
    <property type="match status" value="1"/>
</dbReference>
<dbReference type="SMART" id="SM00066">
    <property type="entry name" value="GAL4"/>
    <property type="match status" value="1"/>
</dbReference>
<evidence type="ECO:0000313" key="9">
    <source>
        <dbReference type="Proteomes" id="UP001174934"/>
    </source>
</evidence>
<feature type="region of interest" description="Disordered" evidence="6">
    <location>
        <begin position="107"/>
        <end position="161"/>
    </location>
</feature>
<dbReference type="InterPro" id="IPR036864">
    <property type="entry name" value="Zn2-C6_fun-type_DNA-bd_sf"/>
</dbReference>
<proteinExistence type="predicted"/>
<dbReference type="AlphaFoldDB" id="A0AA39T157"/>
<keyword evidence="1" id="KW-0479">Metal-binding</keyword>
<evidence type="ECO:0000256" key="1">
    <source>
        <dbReference type="ARBA" id="ARBA00022723"/>
    </source>
</evidence>
<comment type="caution">
    <text evidence="8">The sequence shown here is derived from an EMBL/GenBank/DDBJ whole genome shotgun (WGS) entry which is preliminary data.</text>
</comment>
<dbReference type="PANTHER" id="PTHR47660">
    <property type="entry name" value="TRANSCRIPTION FACTOR WITH C2H2 AND ZN(2)-CYS(6) DNA BINDING DOMAIN (EUROFUNG)-RELATED-RELATED"/>
    <property type="match status" value="1"/>
</dbReference>
<evidence type="ECO:0000256" key="2">
    <source>
        <dbReference type="ARBA" id="ARBA00022833"/>
    </source>
</evidence>
<evidence type="ECO:0000259" key="7">
    <source>
        <dbReference type="PROSITE" id="PS50048"/>
    </source>
</evidence>
<sequence length="688" mass="76206">MENHPRDLGPQKTRLVACVMCHERKLKCDHKTPCRSCTRAGVECVRSGQFPSPAATSRNTDEETEDVDEIVCALDGDEWAHVQQTSHISLPGVTTPASHNVEPWESAKRPNAFNQPPLDSQSGAIPPDPFGRETDTSQHDIDSFSSNPPPAPTSQTSHVAEDVPESGRQYLLAMPELVVVYFERIHPYWPILHAPTFDLGTTSDLLVASMAILSGWALGRDAHKELAPHVFREVMAATELKSLPSLHTLQALLLCVVYTIYCRTDDDMLATAVRFSAILTSTCRCLDIFNGGHVLPDRLEDNALTFWLAKEQLHRLVFSVLRVDVYLSILLDHPPSVRYQELCLPLLKSPELWAAETEDERRELQWSEPAGRERALFSFLMRDSITLADASRLEGRPQERHLLPYRMNMTDYHICLCGIQAGIWEAAREAHSAASDDIVTKLTPGDPIMVWRTHLAAWRACMGRNCGDVVRRFFAAERCPDPLTLVLSHISALKMHAPLNILRLHHGGMLSGRTGPSAAAAAAMAAIQRPKARLRAWMASPCARTAVWDAAQIARVVLKSVGDGSVGDGSVECDQRLQMNPLAVPGLLMSAIVTCSYMYMLQDGGCPECALPGHFSEEMGFDLFDVGEDDVRLNGWRDYADGWAAWGVGRIPVCKCQLGILGRWFSGALARDQGAQREFEAFFEGLKE</sequence>
<dbReference type="GO" id="GO:0003677">
    <property type="term" value="F:DNA binding"/>
    <property type="evidence" value="ECO:0007669"/>
    <property type="project" value="InterPro"/>
</dbReference>
<organism evidence="8 9">
    <name type="scientific">Bombardia bombarda</name>
    <dbReference type="NCBI Taxonomy" id="252184"/>
    <lineage>
        <taxon>Eukaryota</taxon>
        <taxon>Fungi</taxon>
        <taxon>Dikarya</taxon>
        <taxon>Ascomycota</taxon>
        <taxon>Pezizomycotina</taxon>
        <taxon>Sordariomycetes</taxon>
        <taxon>Sordariomycetidae</taxon>
        <taxon>Sordariales</taxon>
        <taxon>Lasiosphaeriaceae</taxon>
        <taxon>Bombardia</taxon>
    </lineage>
</organism>
<dbReference type="InterPro" id="IPR001138">
    <property type="entry name" value="Zn2Cys6_DnaBD"/>
</dbReference>